<dbReference type="RefSeq" id="WP_416207535.1">
    <property type="nucleotide sequence ID" value="NZ_JBBKTX010000042.1"/>
</dbReference>
<comment type="caution">
    <text evidence="1">The sequence shown here is derived from an EMBL/GenBank/DDBJ whole genome shotgun (WGS) entry which is preliminary data.</text>
</comment>
<dbReference type="InterPro" id="IPR021804">
    <property type="entry name" value="DUF3375"/>
</dbReference>
<reference evidence="1 2" key="1">
    <citation type="submission" date="2024-03" db="EMBL/GenBank/DDBJ databases">
        <title>High-quality draft genome sequence of Oceanobacter sp. wDCs-4.</title>
        <authorList>
            <person name="Dong C."/>
        </authorList>
    </citation>
    <scope>NUCLEOTIDE SEQUENCE [LARGE SCALE GENOMIC DNA]</scope>
    <source>
        <strain evidence="2">wDCs-4</strain>
    </source>
</reference>
<dbReference type="EMBL" id="JBBKTX010000042">
    <property type="protein sequence ID" value="MFK4754750.1"/>
    <property type="molecule type" value="Genomic_DNA"/>
</dbReference>
<proteinExistence type="predicted"/>
<sequence length="499" mass="55594">MNFSPQQRTRQYIHARQQHPAWRLLASPRAPLVLGCLTTLFEHAQNGIAEEDALQALSEMLAAYAGQDEFAIDPDNTRQQAGRELREWIKRGLVIERGQRLYATDALATAIQFVDSLDNRIMTSTASRLSVVQSQIEKLETGLNPNPASRIASLQGRIAQLQQELAAAEAGDIPVLSSVEAIEGIREIFSLATGLSADFRRVEDSWREADRLLRQSIMAEGTHRGVVVDRLLDGQAALLNTPEGRVFDGFIQQLRQTIELENMNHRIRTILAHPAAPKALNRNQLTDLKWLRLRLAQESKLVLQARARSEQDVRGFLKSGLAAEHHKVGQILTEIMKAALDIDWQRQKVRRAESPLPPLGFALANVPLVERLRFKNLENPAEQTLDFTAAEANLGDLDEEFWAALDGLDRDVVIAETLAVLAAAGRPLSLVELAEQLPPTHDLETFALWIGMAREAGIDITGNHTESLELTDAEHRRWAFSLPLLSLDAAAFAGMDWEF</sequence>
<organism evidence="1 2">
    <name type="scientific">Oceanobacter antarcticus</name>
    <dbReference type="NCBI Taxonomy" id="3133425"/>
    <lineage>
        <taxon>Bacteria</taxon>
        <taxon>Pseudomonadati</taxon>
        <taxon>Pseudomonadota</taxon>
        <taxon>Gammaproteobacteria</taxon>
        <taxon>Oceanospirillales</taxon>
        <taxon>Oceanospirillaceae</taxon>
        <taxon>Oceanobacter</taxon>
    </lineage>
</organism>
<accession>A0ABW8NQ97</accession>
<evidence type="ECO:0000313" key="1">
    <source>
        <dbReference type="EMBL" id="MFK4754750.1"/>
    </source>
</evidence>
<protein>
    <submittedName>
        <fullName evidence="1">DUF3375 domain-containing protein</fullName>
    </submittedName>
</protein>
<evidence type="ECO:0000313" key="2">
    <source>
        <dbReference type="Proteomes" id="UP001620597"/>
    </source>
</evidence>
<name>A0ABW8NQ97_9GAMM</name>
<dbReference type="Pfam" id="PF11855">
    <property type="entry name" value="DUF3375"/>
    <property type="match status" value="1"/>
</dbReference>
<dbReference type="Proteomes" id="UP001620597">
    <property type="component" value="Unassembled WGS sequence"/>
</dbReference>
<gene>
    <name evidence="1" type="ORF">WG929_20315</name>
</gene>
<keyword evidence="2" id="KW-1185">Reference proteome</keyword>